<keyword evidence="2" id="KW-1185">Reference proteome</keyword>
<gene>
    <name evidence="1" type="ORF">DCO56_20175</name>
</gene>
<reference evidence="1 2" key="1">
    <citation type="submission" date="2018-04" db="EMBL/GenBank/DDBJ databases">
        <title>Sphingobacterium sp. M46 Genome.</title>
        <authorList>
            <person name="Cheng J."/>
            <person name="Li Y."/>
        </authorList>
    </citation>
    <scope>NUCLEOTIDE SEQUENCE [LARGE SCALE GENOMIC DNA]</scope>
    <source>
        <strain evidence="1 2">M46</strain>
    </source>
</reference>
<organism evidence="1 2">
    <name type="scientific">Sphingobacterium athyrii</name>
    <dbReference type="NCBI Taxonomy" id="2152717"/>
    <lineage>
        <taxon>Bacteria</taxon>
        <taxon>Pseudomonadati</taxon>
        <taxon>Bacteroidota</taxon>
        <taxon>Sphingobacteriia</taxon>
        <taxon>Sphingobacteriales</taxon>
        <taxon>Sphingobacteriaceae</taxon>
        <taxon>Sphingobacterium</taxon>
    </lineage>
</organism>
<sequence length="73" mass="8228">MSLFLITVKSRLAANLTVMEKGMTVEVSCRDSELYANGCPHVKEAFMRKYGIDLLKLGGPNAIWNYFDIKKIS</sequence>
<dbReference type="Pfam" id="PF19637">
    <property type="entry name" value="DUF6140"/>
    <property type="match status" value="1"/>
</dbReference>
<evidence type="ECO:0000313" key="2">
    <source>
        <dbReference type="Proteomes" id="UP000250831"/>
    </source>
</evidence>
<protein>
    <submittedName>
        <fullName evidence="1">Uncharacterized protein</fullName>
    </submittedName>
</protein>
<dbReference type="InterPro" id="IPR046138">
    <property type="entry name" value="DUF6140"/>
</dbReference>
<accession>A0A363NP07</accession>
<dbReference type="RefSeq" id="WP_108635557.1">
    <property type="nucleotide sequence ID" value="NZ_QCXX01000006.1"/>
</dbReference>
<evidence type="ECO:0000313" key="1">
    <source>
        <dbReference type="EMBL" id="PUV22529.1"/>
    </source>
</evidence>
<dbReference type="EMBL" id="QCXX01000006">
    <property type="protein sequence ID" value="PUV22529.1"/>
    <property type="molecule type" value="Genomic_DNA"/>
</dbReference>
<comment type="caution">
    <text evidence="1">The sequence shown here is derived from an EMBL/GenBank/DDBJ whole genome shotgun (WGS) entry which is preliminary data.</text>
</comment>
<dbReference type="Proteomes" id="UP000250831">
    <property type="component" value="Unassembled WGS sequence"/>
</dbReference>
<dbReference type="AlphaFoldDB" id="A0A363NP07"/>
<proteinExistence type="predicted"/>
<dbReference type="OrthoDB" id="1075930at2"/>
<dbReference type="GeneID" id="88829713"/>
<name>A0A363NP07_9SPHI</name>